<dbReference type="SUPFAM" id="SSF48208">
    <property type="entry name" value="Six-hairpin glycosidases"/>
    <property type="match status" value="1"/>
</dbReference>
<sequence length="419" mass="47350">MPQSAPGPEGSTPWLSSPEHRAWLTQEAERQLDFFARSIRPEGGFVSLDYDGAPMAHQLQELHSTTRLVHSYALAHLAGYQGAETLIDQGMAYLWNAHRDRAYSGYVWGVQGQQVADGRKLAYGHVFVLLAGASAKCAGHPDADRLIDDASHVLDTHFWEDGPSLFADEWNRDWTPFSTYRGMNANMHGAEALLAAYEATGREVYLTRAGRILDFFMRHVARDEGWRIPEHYTADWQIDRAYDGDPMFRPKGTTPGHSVEWSRLLLQYWDLVGRPKDGTLDIARCVVTRALEDAWDTERGGLVYTLNFNGTPDIADRYWWPVTEAIGVLASLLKIAPTEEDEQWYRRLWQFANDHFVDHVHGGWFPEIDAEGRPMATQFAGKPDVYHALQATMFPLAQGVSRYAKAFEDAPLWPVGQGQ</sequence>
<dbReference type="InterPro" id="IPR012341">
    <property type="entry name" value="6hp_glycosidase-like_sf"/>
</dbReference>
<evidence type="ECO:0000313" key="4">
    <source>
        <dbReference type="Proteomes" id="UP000184085"/>
    </source>
</evidence>
<dbReference type="GO" id="GO:0016853">
    <property type="term" value="F:isomerase activity"/>
    <property type="evidence" value="ECO:0007669"/>
    <property type="project" value="UniProtKB-KW"/>
</dbReference>
<evidence type="ECO:0000256" key="1">
    <source>
        <dbReference type="ARBA" id="ARBA00008558"/>
    </source>
</evidence>
<organism evidence="3 4">
    <name type="scientific">Donghicola eburneus</name>
    <dbReference type="NCBI Taxonomy" id="393278"/>
    <lineage>
        <taxon>Bacteria</taxon>
        <taxon>Pseudomonadati</taxon>
        <taxon>Pseudomonadota</taxon>
        <taxon>Alphaproteobacteria</taxon>
        <taxon>Rhodobacterales</taxon>
        <taxon>Roseobacteraceae</taxon>
        <taxon>Donghicola</taxon>
    </lineage>
</organism>
<dbReference type="EMBL" id="FMJB01000040">
    <property type="protein sequence ID" value="SCM66731.1"/>
    <property type="molecule type" value="Genomic_DNA"/>
</dbReference>
<dbReference type="AlphaFoldDB" id="A0A1M4MW14"/>
<dbReference type="InterPro" id="IPR010819">
    <property type="entry name" value="AGE/CE"/>
</dbReference>
<evidence type="ECO:0000256" key="2">
    <source>
        <dbReference type="ARBA" id="ARBA00023235"/>
    </source>
</evidence>
<accession>A0A1M4MW14</accession>
<dbReference type="Proteomes" id="UP000184085">
    <property type="component" value="Unassembled WGS sequence"/>
</dbReference>
<dbReference type="RefSeq" id="WP_072704707.1">
    <property type="nucleotide sequence ID" value="NZ_FMJB01000040.1"/>
</dbReference>
<protein>
    <submittedName>
        <fullName evidence="3">Putative mannose-6-phosphate isomerase</fullName>
    </submittedName>
</protein>
<name>A0A1M4MW14_9RHOB</name>
<keyword evidence="4" id="KW-1185">Reference proteome</keyword>
<evidence type="ECO:0000313" key="3">
    <source>
        <dbReference type="EMBL" id="SCM66731.1"/>
    </source>
</evidence>
<reference evidence="4" key="1">
    <citation type="submission" date="2016-09" db="EMBL/GenBank/DDBJ databases">
        <authorList>
            <person name="Wibberg D."/>
        </authorList>
    </citation>
    <scope>NUCLEOTIDE SEQUENCE [LARGE SCALE GENOMIC DNA]</scope>
</reference>
<dbReference type="InterPro" id="IPR008928">
    <property type="entry name" value="6-hairpin_glycosidase_sf"/>
</dbReference>
<dbReference type="PANTHER" id="PTHR15108">
    <property type="entry name" value="N-ACYLGLUCOSAMINE-2-EPIMERASE"/>
    <property type="match status" value="1"/>
</dbReference>
<keyword evidence="2 3" id="KW-0413">Isomerase</keyword>
<gene>
    <name evidence="3" type="ORF">KARMA_0913</name>
</gene>
<dbReference type="Gene3D" id="1.50.10.10">
    <property type="match status" value="1"/>
</dbReference>
<proteinExistence type="inferred from homology"/>
<comment type="similarity">
    <text evidence="1">Belongs to the N-acylglucosamine 2-epimerase family.</text>
</comment>
<dbReference type="GO" id="GO:0005975">
    <property type="term" value="P:carbohydrate metabolic process"/>
    <property type="evidence" value="ECO:0007669"/>
    <property type="project" value="InterPro"/>
</dbReference>
<dbReference type="Pfam" id="PF07221">
    <property type="entry name" value="GlcNAc_2-epim"/>
    <property type="match status" value="1"/>
</dbReference>